<dbReference type="EMBL" id="KZ305125">
    <property type="protein sequence ID" value="PIA25651.1"/>
    <property type="molecule type" value="Genomic_DNA"/>
</dbReference>
<keyword evidence="2" id="KW-0689">Ribosomal protein</keyword>
<sequence>MWKIVRPILANDAYSLQKYGVKLGGPMSGAVKCRLYCSSPHDIRLIFPKKVVVAVFAEGDSAVAARAAGADFVGGDDLIERIKLGGNSFKFNMCIATPTIMPRLEEIRVKLENRGMMPNPLLGSVTENLTVAITKAKAGEVTYKIKVPPQPKVVITEDMLIKSKELKGEMEKHIATHWDNGKIIELKEELEKLGQGVGLEIVADVDGGLKNLKAMLGAFLYTREGIDIGALMASTDYKDNNEFELHALVTVLVILDIIDRVVGTSFVLDIISDNRQNIKCIKGKPINAKRSLKYIYLVLVGRELIRRPWVNKLRVVKRNLNMVADHLSHETTYSAIQFIPRNAYTKRLQKYVEGKLKLREWEKVLEESSSESDKDAAKRSDKDNNPY</sequence>
<dbReference type="STRING" id="218851.A0A2G5C324"/>
<dbReference type="PANTHER" id="PTHR36427:SF4">
    <property type="entry name" value="RIBOSOMAL PROTEIN L1P_L10E FAMILY"/>
    <property type="match status" value="1"/>
</dbReference>
<reference evidence="6 7" key="1">
    <citation type="submission" date="2017-09" db="EMBL/GenBank/DDBJ databases">
        <title>WGS assembly of Aquilegia coerulea Goldsmith.</title>
        <authorList>
            <person name="Hodges S."/>
            <person name="Kramer E."/>
            <person name="Nordborg M."/>
            <person name="Tomkins J."/>
            <person name="Borevitz J."/>
            <person name="Derieg N."/>
            <person name="Yan J."/>
            <person name="Mihaltcheva S."/>
            <person name="Hayes R.D."/>
            <person name="Rokhsar D."/>
        </authorList>
    </citation>
    <scope>NUCLEOTIDE SEQUENCE [LARGE SCALE GENOMIC DNA]</scope>
    <source>
        <strain evidence="7">cv. Goldsmith</strain>
    </source>
</reference>
<dbReference type="Proteomes" id="UP000230069">
    <property type="component" value="Unassembled WGS sequence"/>
</dbReference>
<dbReference type="InterPro" id="IPR023674">
    <property type="entry name" value="Ribosomal_uL1-like"/>
</dbReference>
<evidence type="ECO:0000256" key="2">
    <source>
        <dbReference type="ARBA" id="ARBA00022980"/>
    </source>
</evidence>
<dbReference type="InParanoid" id="A0A2G5C324"/>
<dbReference type="Gene3D" id="3.30.420.10">
    <property type="entry name" value="Ribonuclease H-like superfamily/Ribonuclease H"/>
    <property type="match status" value="1"/>
</dbReference>
<keyword evidence="3" id="KW-0687">Ribonucleoprotein</keyword>
<dbReference type="GO" id="GO:0005840">
    <property type="term" value="C:ribosome"/>
    <property type="evidence" value="ECO:0007669"/>
    <property type="project" value="UniProtKB-KW"/>
</dbReference>
<proteinExistence type="inferred from homology"/>
<dbReference type="FunFam" id="3.40.50.790:FF:000001">
    <property type="entry name" value="50S ribosomal protein L1"/>
    <property type="match status" value="1"/>
</dbReference>
<dbReference type="InterPro" id="IPR028364">
    <property type="entry name" value="Ribosomal_uL1/biogenesis"/>
</dbReference>
<evidence type="ECO:0000313" key="7">
    <source>
        <dbReference type="Proteomes" id="UP000230069"/>
    </source>
</evidence>
<protein>
    <recommendedName>
        <fullName evidence="4">CL1</fullName>
    </recommendedName>
</protein>
<evidence type="ECO:0000256" key="1">
    <source>
        <dbReference type="ARBA" id="ARBA00010531"/>
    </source>
</evidence>
<evidence type="ECO:0000313" key="6">
    <source>
        <dbReference type="EMBL" id="PIA25651.1"/>
    </source>
</evidence>
<keyword evidence="7" id="KW-1185">Reference proteome</keyword>
<dbReference type="PANTHER" id="PTHR36427">
    <property type="entry name" value="54S RIBOSOMAL PROTEIN L1, MITOCHONDRIAL"/>
    <property type="match status" value="1"/>
</dbReference>
<accession>A0A2G5C324</accession>
<name>A0A2G5C324_AQUCA</name>
<feature type="region of interest" description="Disordered" evidence="5">
    <location>
        <begin position="365"/>
        <end position="387"/>
    </location>
</feature>
<dbReference type="GO" id="GO:0003676">
    <property type="term" value="F:nucleic acid binding"/>
    <property type="evidence" value="ECO:0007669"/>
    <property type="project" value="InterPro"/>
</dbReference>
<evidence type="ECO:0000256" key="3">
    <source>
        <dbReference type="ARBA" id="ARBA00023274"/>
    </source>
</evidence>
<comment type="similarity">
    <text evidence="1">Belongs to the universal ribosomal protein uL1 family.</text>
</comment>
<dbReference type="Pfam" id="PF00687">
    <property type="entry name" value="Ribosomal_L1"/>
    <property type="match status" value="1"/>
</dbReference>
<gene>
    <name evidence="6" type="ORF">AQUCO_10900002v1</name>
</gene>
<dbReference type="Gene3D" id="3.40.50.790">
    <property type="match status" value="1"/>
</dbReference>
<dbReference type="InterPro" id="IPR016095">
    <property type="entry name" value="Ribosomal_uL1_3-a/b-sand"/>
</dbReference>
<evidence type="ECO:0000256" key="4">
    <source>
        <dbReference type="ARBA" id="ARBA00082680"/>
    </source>
</evidence>
<dbReference type="GO" id="GO:1990904">
    <property type="term" value="C:ribonucleoprotein complex"/>
    <property type="evidence" value="ECO:0007669"/>
    <property type="project" value="UniProtKB-KW"/>
</dbReference>
<dbReference type="SUPFAM" id="SSF56808">
    <property type="entry name" value="Ribosomal protein L1"/>
    <property type="match status" value="1"/>
</dbReference>
<dbReference type="AlphaFoldDB" id="A0A2G5C324"/>
<evidence type="ECO:0000256" key="5">
    <source>
        <dbReference type="SAM" id="MobiDB-lite"/>
    </source>
</evidence>
<organism evidence="6 7">
    <name type="scientific">Aquilegia coerulea</name>
    <name type="common">Rocky mountain columbine</name>
    <dbReference type="NCBI Taxonomy" id="218851"/>
    <lineage>
        <taxon>Eukaryota</taxon>
        <taxon>Viridiplantae</taxon>
        <taxon>Streptophyta</taxon>
        <taxon>Embryophyta</taxon>
        <taxon>Tracheophyta</taxon>
        <taxon>Spermatophyta</taxon>
        <taxon>Magnoliopsida</taxon>
        <taxon>Ranunculales</taxon>
        <taxon>Ranunculaceae</taxon>
        <taxon>Thalictroideae</taxon>
        <taxon>Aquilegia</taxon>
    </lineage>
</organism>
<dbReference type="InterPro" id="IPR036397">
    <property type="entry name" value="RNaseH_sf"/>
</dbReference>